<dbReference type="EMBL" id="VMNW02000013">
    <property type="protein sequence ID" value="KAA9162326.1"/>
    <property type="molecule type" value="Genomic_DNA"/>
</dbReference>
<dbReference type="GO" id="GO:0004497">
    <property type="term" value="F:monooxygenase activity"/>
    <property type="evidence" value="ECO:0007669"/>
    <property type="project" value="UniProtKB-KW"/>
</dbReference>
<evidence type="ECO:0000313" key="4">
    <source>
        <dbReference type="EMBL" id="KAA9162326.1"/>
    </source>
</evidence>
<keyword evidence="2" id="KW-0503">Monooxygenase</keyword>
<dbReference type="PANTHER" id="PTHR13789:SF309">
    <property type="entry name" value="PUTATIVE (AFU_ORTHOLOGUE AFUA_6G14510)-RELATED"/>
    <property type="match status" value="1"/>
</dbReference>
<dbReference type="Pfam" id="PF01494">
    <property type="entry name" value="FAD_binding_3"/>
    <property type="match status" value="2"/>
</dbReference>
<dbReference type="OrthoDB" id="4568714at2"/>
<protein>
    <submittedName>
        <fullName evidence="4">FAD-dependent oxidoreductase</fullName>
    </submittedName>
</protein>
<dbReference type="PANTHER" id="PTHR13789">
    <property type="entry name" value="MONOOXYGENASE"/>
    <property type="match status" value="1"/>
</dbReference>
<dbReference type="Proteomes" id="UP000319769">
    <property type="component" value="Unassembled WGS sequence"/>
</dbReference>
<keyword evidence="1" id="KW-0560">Oxidoreductase</keyword>
<keyword evidence="5" id="KW-1185">Reference proteome</keyword>
<sequence length="382" mass="40428">MASDRQAVIVGGGIGGLAVAVALRRGSWQVTVLERHPSLSEIGAGITLWPNALRALDALGLGDVRSLGVVPAGGGMRDPRGKWLNRTDMGELGGDGILVLERRRLLGALQDAVAGDEGVAVRTGVTVVGVDARGVVDCASGEQICGDVVIGADGINSAVRRALWPQAKVRSTGIVAARLIGRLDDSREPGNGETWGRGDYAGVAPLPEGSLYAYYATRRTAEALAAPQDALPWWQRKFANWHYPLPQLLDAAEPDRFLCHELFELPPLDTLVRGQVALAGDAAHAMTPNLGQGACLALEDAVELAAALDGSAPVVTGLRDYERSRLPRVHRLAKRSHTAGVVAALSGRALTTFRNTLVRVTPESVSLRAFRSVADWRPPLPV</sequence>
<reference evidence="4" key="1">
    <citation type="submission" date="2019-09" db="EMBL/GenBank/DDBJ databases">
        <authorList>
            <person name="Teo W.F.A."/>
            <person name="Duangmal K."/>
        </authorList>
    </citation>
    <scope>NUCLEOTIDE SEQUENCE [LARGE SCALE GENOMIC DNA]</scope>
    <source>
        <strain evidence="4">K81G1</strain>
    </source>
</reference>
<accession>A0A5N0V7D2</accession>
<dbReference type="GO" id="GO:0071949">
    <property type="term" value="F:FAD binding"/>
    <property type="evidence" value="ECO:0007669"/>
    <property type="project" value="InterPro"/>
</dbReference>
<gene>
    <name evidence="4" type="ORF">FPZ12_011845</name>
</gene>
<proteinExistence type="predicted"/>
<organism evidence="4 5">
    <name type="scientific">Amycolatopsis acidicola</name>
    <dbReference type="NCBI Taxonomy" id="2596893"/>
    <lineage>
        <taxon>Bacteria</taxon>
        <taxon>Bacillati</taxon>
        <taxon>Actinomycetota</taxon>
        <taxon>Actinomycetes</taxon>
        <taxon>Pseudonocardiales</taxon>
        <taxon>Pseudonocardiaceae</taxon>
        <taxon>Amycolatopsis</taxon>
    </lineage>
</organism>
<evidence type="ECO:0000313" key="5">
    <source>
        <dbReference type="Proteomes" id="UP000319769"/>
    </source>
</evidence>
<dbReference type="InterPro" id="IPR002938">
    <property type="entry name" value="FAD-bd"/>
</dbReference>
<evidence type="ECO:0000256" key="2">
    <source>
        <dbReference type="ARBA" id="ARBA00023033"/>
    </source>
</evidence>
<dbReference type="InterPro" id="IPR050493">
    <property type="entry name" value="FAD-dep_Monooxygenase_BioMet"/>
</dbReference>
<dbReference type="SUPFAM" id="SSF51905">
    <property type="entry name" value="FAD/NAD(P)-binding domain"/>
    <property type="match status" value="1"/>
</dbReference>
<dbReference type="RefSeq" id="WP_144747940.1">
    <property type="nucleotide sequence ID" value="NZ_VMNW02000013.1"/>
</dbReference>
<name>A0A5N0V7D2_9PSEU</name>
<feature type="domain" description="FAD-binding" evidence="3">
    <location>
        <begin position="270"/>
        <end position="335"/>
    </location>
</feature>
<feature type="domain" description="FAD-binding" evidence="3">
    <location>
        <begin position="6"/>
        <end position="166"/>
    </location>
</feature>
<dbReference type="InterPro" id="IPR036188">
    <property type="entry name" value="FAD/NAD-bd_sf"/>
</dbReference>
<evidence type="ECO:0000256" key="1">
    <source>
        <dbReference type="ARBA" id="ARBA00023002"/>
    </source>
</evidence>
<dbReference type="Gene3D" id="3.50.50.60">
    <property type="entry name" value="FAD/NAD(P)-binding domain"/>
    <property type="match status" value="1"/>
</dbReference>
<dbReference type="AlphaFoldDB" id="A0A5N0V7D2"/>
<dbReference type="PRINTS" id="PR00420">
    <property type="entry name" value="RNGMNOXGNASE"/>
</dbReference>
<comment type="caution">
    <text evidence="4">The sequence shown here is derived from an EMBL/GenBank/DDBJ whole genome shotgun (WGS) entry which is preliminary data.</text>
</comment>
<evidence type="ECO:0000259" key="3">
    <source>
        <dbReference type="Pfam" id="PF01494"/>
    </source>
</evidence>